<feature type="compositionally biased region" description="Basic and acidic residues" evidence="1">
    <location>
        <begin position="126"/>
        <end position="187"/>
    </location>
</feature>
<proteinExistence type="predicted"/>
<evidence type="ECO:0000313" key="2">
    <source>
        <dbReference type="EMBL" id="KIM42328.1"/>
    </source>
</evidence>
<name>A0A0C2XXE6_HEBCY</name>
<dbReference type="AlphaFoldDB" id="A0A0C2XXE6"/>
<accession>A0A0C2XXE6</accession>
<dbReference type="OrthoDB" id="10628359at2759"/>
<keyword evidence="3" id="KW-1185">Reference proteome</keyword>
<feature type="region of interest" description="Disordered" evidence="1">
    <location>
        <begin position="1"/>
        <end position="193"/>
    </location>
</feature>
<organism evidence="2 3">
    <name type="scientific">Hebeloma cylindrosporum</name>
    <dbReference type="NCBI Taxonomy" id="76867"/>
    <lineage>
        <taxon>Eukaryota</taxon>
        <taxon>Fungi</taxon>
        <taxon>Dikarya</taxon>
        <taxon>Basidiomycota</taxon>
        <taxon>Agaricomycotina</taxon>
        <taxon>Agaricomycetes</taxon>
        <taxon>Agaricomycetidae</taxon>
        <taxon>Agaricales</taxon>
        <taxon>Agaricineae</taxon>
        <taxon>Hymenogastraceae</taxon>
        <taxon>Hebeloma</taxon>
    </lineage>
</organism>
<feature type="compositionally biased region" description="Polar residues" evidence="1">
    <location>
        <begin position="107"/>
        <end position="122"/>
    </location>
</feature>
<dbReference type="EMBL" id="KN831778">
    <property type="protein sequence ID" value="KIM42328.1"/>
    <property type="molecule type" value="Genomic_DNA"/>
</dbReference>
<gene>
    <name evidence="2" type="ORF">M413DRAFT_444752</name>
</gene>
<dbReference type="HOGENOM" id="CLU_787680_0_0_1"/>
<feature type="compositionally biased region" description="Basic and acidic residues" evidence="1">
    <location>
        <begin position="96"/>
        <end position="106"/>
    </location>
</feature>
<feature type="compositionally biased region" description="Pro residues" evidence="1">
    <location>
        <begin position="74"/>
        <end position="88"/>
    </location>
</feature>
<reference evidence="3" key="2">
    <citation type="submission" date="2015-01" db="EMBL/GenBank/DDBJ databases">
        <title>Evolutionary Origins and Diversification of the Mycorrhizal Mutualists.</title>
        <authorList>
            <consortium name="DOE Joint Genome Institute"/>
            <consortium name="Mycorrhizal Genomics Consortium"/>
            <person name="Kohler A."/>
            <person name="Kuo A."/>
            <person name="Nagy L.G."/>
            <person name="Floudas D."/>
            <person name="Copeland A."/>
            <person name="Barry K.W."/>
            <person name="Cichocki N."/>
            <person name="Veneault-Fourrey C."/>
            <person name="LaButti K."/>
            <person name="Lindquist E.A."/>
            <person name="Lipzen A."/>
            <person name="Lundell T."/>
            <person name="Morin E."/>
            <person name="Murat C."/>
            <person name="Riley R."/>
            <person name="Ohm R."/>
            <person name="Sun H."/>
            <person name="Tunlid A."/>
            <person name="Henrissat B."/>
            <person name="Grigoriev I.V."/>
            <person name="Hibbett D.S."/>
            <person name="Martin F."/>
        </authorList>
    </citation>
    <scope>NUCLEOTIDE SEQUENCE [LARGE SCALE GENOMIC DNA]</scope>
    <source>
        <strain evidence="3">h7</strain>
    </source>
</reference>
<feature type="compositionally biased region" description="Polar residues" evidence="1">
    <location>
        <begin position="1"/>
        <end position="13"/>
    </location>
</feature>
<protein>
    <submittedName>
        <fullName evidence="2">Uncharacterized protein</fullName>
    </submittedName>
</protein>
<evidence type="ECO:0000313" key="3">
    <source>
        <dbReference type="Proteomes" id="UP000053424"/>
    </source>
</evidence>
<evidence type="ECO:0000256" key="1">
    <source>
        <dbReference type="SAM" id="MobiDB-lite"/>
    </source>
</evidence>
<sequence>MNPNIAAQESSRMSRPAGAESSGAPRGFDNARKRAMRLAKEQSEQGLDQSGGKEITPPGMPWPGFNQPEVPWVKPIPAPPSAPGPPLPTFNFKLRPPKEDGNDRNNRPLSWSGPPSTKNSESVDLLEERKKDREERREERTEREQERVVRARELQEREREREERRKEREERELEREERRREREERVRSGGSSTALDNALAKRILDLEFKNEAMSSKIESLTNQLMSLKEGTDVQFRKMKQGLEAEQKKVNALVEYINLFQFPDEKVADLNRLRSLVFFAQQKLANVTALTHANWWSKLGPSQNTKDRYEKALQNLEHAKASPNTTLNQDGMSSVMGPVTVFNALLDFIYQEN</sequence>
<reference evidence="2 3" key="1">
    <citation type="submission" date="2014-04" db="EMBL/GenBank/DDBJ databases">
        <authorList>
            <consortium name="DOE Joint Genome Institute"/>
            <person name="Kuo A."/>
            <person name="Gay G."/>
            <person name="Dore J."/>
            <person name="Kohler A."/>
            <person name="Nagy L.G."/>
            <person name="Floudas D."/>
            <person name="Copeland A."/>
            <person name="Barry K.W."/>
            <person name="Cichocki N."/>
            <person name="Veneault-Fourrey C."/>
            <person name="LaButti K."/>
            <person name="Lindquist E.A."/>
            <person name="Lipzen A."/>
            <person name="Lundell T."/>
            <person name="Morin E."/>
            <person name="Murat C."/>
            <person name="Sun H."/>
            <person name="Tunlid A."/>
            <person name="Henrissat B."/>
            <person name="Grigoriev I.V."/>
            <person name="Hibbett D.S."/>
            <person name="Martin F."/>
            <person name="Nordberg H.P."/>
            <person name="Cantor M.N."/>
            <person name="Hua S.X."/>
        </authorList>
    </citation>
    <scope>NUCLEOTIDE SEQUENCE [LARGE SCALE GENOMIC DNA]</scope>
    <source>
        <strain evidence="3">h7</strain>
    </source>
</reference>
<dbReference type="Proteomes" id="UP000053424">
    <property type="component" value="Unassembled WGS sequence"/>
</dbReference>